<protein>
    <recommendedName>
        <fullName evidence="3">Extracellular phospholipase A1</fullName>
    </recommendedName>
</protein>
<evidence type="ECO:0000313" key="2">
    <source>
        <dbReference type="Proteomes" id="UP000271603"/>
    </source>
</evidence>
<evidence type="ECO:0008006" key="3">
    <source>
        <dbReference type="Google" id="ProtNLM"/>
    </source>
</evidence>
<dbReference type="Pfam" id="PF26363">
    <property type="entry name" value="Phospholipase-like"/>
    <property type="match status" value="1"/>
</dbReference>
<proteinExistence type="predicted"/>
<gene>
    <name evidence="1" type="ORF">NCTC9419_03346</name>
</gene>
<dbReference type="AlphaFoldDB" id="A0A447QNV7"/>
<accession>A0A447QNV7</accession>
<sequence>MDFPGQVAIAGHSLGGGLASAAAVASGKPAWTFNAAGLNAGTVEKYGGTAIGDGSKIAAYRVHGEVLTKLQEFHLLDDLQSVNYDIPLLMAKRQLSALLPSAAGAAKWLPGGEGSAIDKHGMQQVIDSLEEQKEADMTTITNRL</sequence>
<name>A0A447QNV7_SERRU</name>
<dbReference type="Proteomes" id="UP000271603">
    <property type="component" value="Chromosome"/>
</dbReference>
<reference evidence="1 2" key="1">
    <citation type="submission" date="2018-12" db="EMBL/GenBank/DDBJ databases">
        <authorList>
            <consortium name="Pathogen Informatics"/>
        </authorList>
    </citation>
    <scope>NUCLEOTIDE SEQUENCE [LARGE SCALE GENOMIC DNA]</scope>
    <source>
        <strain evidence="1 2">NCTC9419</strain>
    </source>
</reference>
<dbReference type="SUPFAM" id="SSF53474">
    <property type="entry name" value="alpha/beta-Hydrolases"/>
    <property type="match status" value="1"/>
</dbReference>
<evidence type="ECO:0000313" key="1">
    <source>
        <dbReference type="EMBL" id="VEA71775.1"/>
    </source>
</evidence>
<dbReference type="EMBL" id="LR134155">
    <property type="protein sequence ID" value="VEA71775.1"/>
    <property type="molecule type" value="Genomic_DNA"/>
</dbReference>
<organism evidence="1 2">
    <name type="scientific">Serratia rubidaea</name>
    <name type="common">Serratia marinorubra</name>
    <dbReference type="NCBI Taxonomy" id="61652"/>
    <lineage>
        <taxon>Bacteria</taxon>
        <taxon>Pseudomonadati</taxon>
        <taxon>Pseudomonadota</taxon>
        <taxon>Gammaproteobacteria</taxon>
        <taxon>Enterobacterales</taxon>
        <taxon>Yersiniaceae</taxon>
        <taxon>Serratia</taxon>
    </lineage>
</organism>
<dbReference type="InterPro" id="IPR029058">
    <property type="entry name" value="AB_hydrolase_fold"/>
</dbReference>